<dbReference type="GO" id="GO:0016811">
    <property type="term" value="F:hydrolase activity, acting on carbon-nitrogen (but not peptide) bonds, in linear amides"/>
    <property type="evidence" value="ECO:0007669"/>
    <property type="project" value="TreeGrafter"/>
</dbReference>
<dbReference type="STRING" id="1397694.GCA_000702585_00247"/>
<dbReference type="RefSeq" id="WP_029333806.1">
    <property type="nucleotide sequence ID" value="NZ_UGGP01000001.1"/>
</dbReference>
<dbReference type="InterPro" id="IPR023841">
    <property type="entry name" value="BshB2"/>
</dbReference>
<dbReference type="PANTHER" id="PTHR12993">
    <property type="entry name" value="N-ACETYLGLUCOSAMINYL-PHOSPHATIDYLINOSITOL DE-N-ACETYLASE-RELATED"/>
    <property type="match status" value="1"/>
</dbReference>
<dbReference type="EMBL" id="UGGP01000001">
    <property type="protein sequence ID" value="STO09388.1"/>
    <property type="molecule type" value="Genomic_DNA"/>
</dbReference>
<organism evidence="1 2">
    <name type="scientific">Exiguobacterium aurantiacum</name>
    <dbReference type="NCBI Taxonomy" id="33987"/>
    <lineage>
        <taxon>Bacteria</taxon>
        <taxon>Bacillati</taxon>
        <taxon>Bacillota</taxon>
        <taxon>Bacilli</taxon>
        <taxon>Bacillales</taxon>
        <taxon>Bacillales Family XII. Incertae Sedis</taxon>
        <taxon>Exiguobacterium</taxon>
    </lineage>
</organism>
<dbReference type="OrthoDB" id="9790023at2"/>
<gene>
    <name evidence="1" type="ORF">NCTC13163_02824</name>
</gene>
<sequence length="217" mass="24450">MTGPLLVIFPHPDDEAFSSAGTIIQHQKNGFPVTYVCLTLGEMGRNMGSPIFTTREELPKIRKHELEAACAIMGIDDLRMWGLRDKTVEFEDEVELADRFSKLIAEVRPARVISFYPGYAVHPDHEATARAVVRALQGIDASKRPEFLGVAFDHRTESELGKPHVIIEVGAESITKREALLAHRSQTEGLLRAIDNAENAHVMELLQRERFYHYPFS</sequence>
<dbReference type="InterPro" id="IPR024078">
    <property type="entry name" value="LmbE-like_dom_sf"/>
</dbReference>
<dbReference type="InterPro" id="IPR003737">
    <property type="entry name" value="GlcNAc_PI_deacetylase-related"/>
</dbReference>
<proteinExistence type="predicted"/>
<dbReference type="Pfam" id="PF02585">
    <property type="entry name" value="PIG-L"/>
    <property type="match status" value="1"/>
</dbReference>
<dbReference type="Proteomes" id="UP000254060">
    <property type="component" value="Unassembled WGS sequence"/>
</dbReference>
<dbReference type="PANTHER" id="PTHR12993:SF27">
    <property type="entry name" value="N-ACETYL-ALPHA-D-GLUCOSAMINYL L-MALATE DEACETYLASE 2-RELATED"/>
    <property type="match status" value="1"/>
</dbReference>
<protein>
    <submittedName>
        <fullName evidence="1">Uncharacterized proteins, LmbE homologs</fullName>
    </submittedName>
</protein>
<evidence type="ECO:0000313" key="1">
    <source>
        <dbReference type="EMBL" id="STO09388.1"/>
    </source>
</evidence>
<name>A0A377FXB3_9BACL</name>
<dbReference type="SUPFAM" id="SSF102588">
    <property type="entry name" value="LmbE-like"/>
    <property type="match status" value="1"/>
</dbReference>
<accession>A0A377FXB3</accession>
<dbReference type="AlphaFoldDB" id="A0A377FXB3"/>
<evidence type="ECO:0000313" key="2">
    <source>
        <dbReference type="Proteomes" id="UP000254060"/>
    </source>
</evidence>
<reference evidence="1 2" key="1">
    <citation type="submission" date="2018-06" db="EMBL/GenBank/DDBJ databases">
        <authorList>
            <consortium name="Pathogen Informatics"/>
            <person name="Doyle S."/>
        </authorList>
    </citation>
    <scope>NUCLEOTIDE SEQUENCE [LARGE SCALE GENOMIC DNA]</scope>
    <source>
        <strain evidence="1 2">NCTC13163</strain>
    </source>
</reference>
<dbReference type="NCBIfam" id="TIGR04000">
    <property type="entry name" value="thiol_BshB2"/>
    <property type="match status" value="1"/>
</dbReference>
<dbReference type="Gene3D" id="3.40.50.10320">
    <property type="entry name" value="LmbE-like"/>
    <property type="match status" value="1"/>
</dbReference>